<dbReference type="Pfam" id="PF05437">
    <property type="entry name" value="AzlD"/>
    <property type="match status" value="1"/>
</dbReference>
<dbReference type="EMBL" id="JAFCNB010000009">
    <property type="protein sequence ID" value="MBP2705870.1"/>
    <property type="molecule type" value="Genomic_DNA"/>
</dbReference>
<keyword evidence="3" id="KW-1185">Reference proteome</keyword>
<evidence type="ECO:0000256" key="1">
    <source>
        <dbReference type="SAM" id="Phobius"/>
    </source>
</evidence>
<feature type="transmembrane region" description="Helical" evidence="1">
    <location>
        <begin position="89"/>
        <end position="107"/>
    </location>
</feature>
<dbReference type="PIRSF" id="PIRSF003203">
    <property type="entry name" value="AzlD"/>
    <property type="match status" value="1"/>
</dbReference>
<keyword evidence="1" id="KW-0812">Transmembrane</keyword>
<proteinExistence type="predicted"/>
<feature type="transmembrane region" description="Helical" evidence="1">
    <location>
        <begin position="64"/>
        <end position="82"/>
    </location>
</feature>
<accession>A0A940WQX7</accession>
<dbReference type="RefSeq" id="WP_210157127.1">
    <property type="nucleotide sequence ID" value="NZ_JAFCNB010000009.1"/>
</dbReference>
<comment type="caution">
    <text evidence="2">The sequence shown here is derived from an EMBL/GenBank/DDBJ whole genome shotgun (WGS) entry which is preliminary data.</text>
</comment>
<reference evidence="2" key="1">
    <citation type="submission" date="2021-02" db="EMBL/GenBank/DDBJ databases">
        <title>Draft genome sequence of Microbispora sp. RL4-1S isolated from rice leaves in Thailand.</title>
        <authorList>
            <person name="Muangham S."/>
            <person name="Duangmal K."/>
        </authorList>
    </citation>
    <scope>NUCLEOTIDE SEQUENCE</scope>
    <source>
        <strain evidence="2">RL4-1S</strain>
    </source>
</reference>
<evidence type="ECO:0000313" key="3">
    <source>
        <dbReference type="Proteomes" id="UP000674234"/>
    </source>
</evidence>
<dbReference type="Proteomes" id="UP000674234">
    <property type="component" value="Unassembled WGS sequence"/>
</dbReference>
<sequence>MTGSMYLLSAVVVMGVVTLLLRLAPFVVLGRFADHPLARYLGVMMPTGVMVILVVYSLQNVDFLTAPYGAPSLAGVAVTAGLHHWRRNPMLSIVGGTAVYMLLLNLLS</sequence>
<keyword evidence="1" id="KW-0472">Membrane</keyword>
<evidence type="ECO:0000313" key="2">
    <source>
        <dbReference type="EMBL" id="MBP2705870.1"/>
    </source>
</evidence>
<name>A0A940WQX7_9ACTN</name>
<gene>
    <name evidence="2" type="ORF">JOL79_18835</name>
</gene>
<feature type="transmembrane region" description="Helical" evidence="1">
    <location>
        <begin position="6"/>
        <end position="28"/>
    </location>
</feature>
<organism evidence="2 3">
    <name type="scientific">Microbispora oryzae</name>
    <dbReference type="NCBI Taxonomy" id="2806554"/>
    <lineage>
        <taxon>Bacteria</taxon>
        <taxon>Bacillati</taxon>
        <taxon>Actinomycetota</taxon>
        <taxon>Actinomycetes</taxon>
        <taxon>Streptosporangiales</taxon>
        <taxon>Streptosporangiaceae</taxon>
        <taxon>Microbispora</taxon>
    </lineage>
</organism>
<protein>
    <submittedName>
        <fullName evidence="2">AzlD domain-containing protein</fullName>
    </submittedName>
</protein>
<dbReference type="InterPro" id="IPR008407">
    <property type="entry name" value="Brnchd-chn_aa_trnsp_AzlD"/>
</dbReference>
<keyword evidence="1" id="KW-1133">Transmembrane helix</keyword>
<feature type="transmembrane region" description="Helical" evidence="1">
    <location>
        <begin position="40"/>
        <end position="58"/>
    </location>
</feature>
<dbReference type="AlphaFoldDB" id="A0A940WQX7"/>